<dbReference type="FunFam" id="2.60.11.10:FF:000004">
    <property type="entry name" value="Cytochrome c oxidase subunit 5B"/>
    <property type="match status" value="1"/>
</dbReference>
<organism evidence="4 5">
    <name type="scientific">Candidula unifasciata</name>
    <dbReference type="NCBI Taxonomy" id="100452"/>
    <lineage>
        <taxon>Eukaryota</taxon>
        <taxon>Metazoa</taxon>
        <taxon>Spiralia</taxon>
        <taxon>Lophotrochozoa</taxon>
        <taxon>Mollusca</taxon>
        <taxon>Gastropoda</taxon>
        <taxon>Heterobranchia</taxon>
        <taxon>Euthyneura</taxon>
        <taxon>Panpulmonata</taxon>
        <taxon>Eupulmonata</taxon>
        <taxon>Stylommatophora</taxon>
        <taxon>Helicina</taxon>
        <taxon>Helicoidea</taxon>
        <taxon>Geomitridae</taxon>
        <taxon>Candidula</taxon>
    </lineage>
</organism>
<evidence type="ECO:0000313" key="5">
    <source>
        <dbReference type="Proteomes" id="UP000678393"/>
    </source>
</evidence>
<dbReference type="PROSITE" id="PS51359">
    <property type="entry name" value="COX5B_2"/>
    <property type="match status" value="1"/>
</dbReference>
<feature type="binding site" evidence="3">
    <location>
        <position position="106"/>
    </location>
    <ligand>
        <name>Zn(2+)</name>
        <dbReference type="ChEBI" id="CHEBI:29105"/>
    </ligand>
</feature>
<feature type="binding site" evidence="3">
    <location>
        <position position="104"/>
    </location>
    <ligand>
        <name>Zn(2+)</name>
        <dbReference type="ChEBI" id="CHEBI:29105"/>
    </ligand>
</feature>
<keyword evidence="1 3" id="KW-0479">Metal-binding</keyword>
<keyword evidence="5" id="KW-1185">Reference proteome</keyword>
<dbReference type="GO" id="GO:0006123">
    <property type="term" value="P:mitochondrial electron transport, cytochrome c to oxygen"/>
    <property type="evidence" value="ECO:0007669"/>
    <property type="project" value="InterPro"/>
</dbReference>
<dbReference type="GO" id="GO:0046872">
    <property type="term" value="F:metal ion binding"/>
    <property type="evidence" value="ECO:0007669"/>
    <property type="project" value="UniProtKB-KW"/>
</dbReference>
<dbReference type="Gene3D" id="2.60.11.10">
    <property type="entry name" value="Cytochrome c oxidase, subunit Vb"/>
    <property type="match status" value="1"/>
</dbReference>
<gene>
    <name evidence="4" type="ORF">CUNI_LOCUS14691</name>
</gene>
<dbReference type="CDD" id="cd00924">
    <property type="entry name" value="Cyt_c_Oxidase_Vb"/>
    <property type="match status" value="1"/>
</dbReference>
<evidence type="ECO:0000313" key="4">
    <source>
        <dbReference type="EMBL" id="CAG5129133.1"/>
    </source>
</evidence>
<dbReference type="InterPro" id="IPR036972">
    <property type="entry name" value="Cyt_c_oxidase_su5b_sf"/>
</dbReference>
<proteinExistence type="predicted"/>
<dbReference type="Proteomes" id="UP000678393">
    <property type="component" value="Unassembled WGS sequence"/>
</dbReference>
<dbReference type="GO" id="GO:0045277">
    <property type="term" value="C:respiratory chain complex IV"/>
    <property type="evidence" value="ECO:0007669"/>
    <property type="project" value="InterPro"/>
</dbReference>
<dbReference type="AlphaFoldDB" id="A0A8S3ZI68"/>
<dbReference type="InterPro" id="IPR002124">
    <property type="entry name" value="Cyt_c_oxidase_su5b"/>
</dbReference>
<dbReference type="SUPFAM" id="SSF57802">
    <property type="entry name" value="Rubredoxin-like"/>
    <property type="match status" value="1"/>
</dbReference>
<keyword evidence="2 3" id="KW-0862">Zinc</keyword>
<dbReference type="PANTHER" id="PTHR10122:SF0">
    <property type="entry name" value="CYTOCHROME C OXIDASE SUBUNIT 5B, ISOFORM A-RELATED"/>
    <property type="match status" value="1"/>
</dbReference>
<accession>A0A8S3ZI68</accession>
<evidence type="ECO:0000256" key="1">
    <source>
        <dbReference type="ARBA" id="ARBA00022723"/>
    </source>
</evidence>
<feature type="binding site" evidence="3">
    <location>
        <position position="128"/>
    </location>
    <ligand>
        <name>Zn(2+)</name>
        <dbReference type="ChEBI" id="CHEBI:29105"/>
    </ligand>
</feature>
<evidence type="ECO:0000256" key="2">
    <source>
        <dbReference type="ARBA" id="ARBA00022833"/>
    </source>
</evidence>
<sequence>MALITISWRATSCLLRRSCSLASARCVSGPSSAAEDTHKGKVPVSENRLLDRLGHSVGMDRAELLAREAGDDDPFEMKVIKRSKGSFEDPTIITSPNKERMIGCICEEDSLTINWMYLNKDEPKRCECGYWFKLVDASEQY</sequence>
<protein>
    <recommendedName>
        <fullName evidence="6">Mitochondrial cytochrome c oxidase subunit Vb</fullName>
    </recommendedName>
</protein>
<dbReference type="OrthoDB" id="10249250at2759"/>
<dbReference type="PANTHER" id="PTHR10122">
    <property type="entry name" value="CYTOCHROME C OXIDASE SUBUNIT 5B, MITOCHONDRIAL"/>
    <property type="match status" value="1"/>
</dbReference>
<name>A0A8S3ZI68_9EUPU</name>
<dbReference type="Pfam" id="PF01215">
    <property type="entry name" value="COX5B"/>
    <property type="match status" value="1"/>
</dbReference>
<reference evidence="4" key="1">
    <citation type="submission" date="2021-04" db="EMBL/GenBank/DDBJ databases">
        <authorList>
            <consortium name="Molecular Ecology Group"/>
        </authorList>
    </citation>
    <scope>NUCLEOTIDE SEQUENCE</scope>
</reference>
<feature type="binding site" evidence="3">
    <location>
        <position position="126"/>
    </location>
    <ligand>
        <name>Zn(2+)</name>
        <dbReference type="ChEBI" id="CHEBI:29105"/>
    </ligand>
</feature>
<dbReference type="EMBL" id="CAJHNH020003364">
    <property type="protein sequence ID" value="CAG5129133.1"/>
    <property type="molecule type" value="Genomic_DNA"/>
</dbReference>
<dbReference type="GO" id="GO:0005740">
    <property type="term" value="C:mitochondrial envelope"/>
    <property type="evidence" value="ECO:0007669"/>
    <property type="project" value="InterPro"/>
</dbReference>
<evidence type="ECO:0008006" key="6">
    <source>
        <dbReference type="Google" id="ProtNLM"/>
    </source>
</evidence>
<comment type="caution">
    <text evidence="4">The sequence shown here is derived from an EMBL/GenBank/DDBJ whole genome shotgun (WGS) entry which is preliminary data.</text>
</comment>
<evidence type="ECO:0000256" key="3">
    <source>
        <dbReference type="PIRSR" id="PIRSR602124-1"/>
    </source>
</evidence>